<name>A0A3S3UH26_9BACT</name>
<reference evidence="1 2" key="1">
    <citation type="submission" date="2017-01" db="EMBL/GenBank/DDBJ databases">
        <title>The cable genome- insights into the physiology and evolution of filamentous bacteria capable of sulfide oxidation via long distance electron transfer.</title>
        <authorList>
            <person name="Schreiber L."/>
            <person name="Bjerg J.T."/>
            <person name="Boggild A."/>
            <person name="Van De Vossenberg J."/>
            <person name="Meysman F."/>
            <person name="Nielsen L.P."/>
            <person name="Schramm A."/>
            <person name="Kjeldsen K.U."/>
        </authorList>
    </citation>
    <scope>NUCLEOTIDE SEQUENCE [LARGE SCALE GENOMIC DNA]</scope>
    <source>
        <strain evidence="1">A3</strain>
    </source>
</reference>
<dbReference type="EMBL" id="MTKR01000102">
    <property type="protein sequence ID" value="RWX50305.1"/>
    <property type="molecule type" value="Genomic_DNA"/>
</dbReference>
<comment type="caution">
    <text evidence="1">The sequence shown here is derived from an EMBL/GenBank/DDBJ whole genome shotgun (WGS) entry which is preliminary data.</text>
</comment>
<organism evidence="1 2">
    <name type="scientific">Candidatus Electrothrix marina</name>
    <dbReference type="NCBI Taxonomy" id="1859130"/>
    <lineage>
        <taxon>Bacteria</taxon>
        <taxon>Pseudomonadati</taxon>
        <taxon>Thermodesulfobacteriota</taxon>
        <taxon>Desulfobulbia</taxon>
        <taxon>Desulfobulbales</taxon>
        <taxon>Desulfobulbaceae</taxon>
        <taxon>Candidatus Electrothrix</taxon>
    </lineage>
</organism>
<gene>
    <name evidence="1" type="ORF">VU00_11022</name>
</gene>
<sequence>MLRSCLLDDRETDLRSVLRRGGSEQDIQQALVAAVRDKPKGHQMEERLKNQGENCHGRMSRIGG</sequence>
<evidence type="ECO:0000313" key="2">
    <source>
        <dbReference type="Proteomes" id="UP000287615"/>
    </source>
</evidence>
<proteinExistence type="predicted"/>
<accession>A0A3S3UH26</accession>
<dbReference type="AlphaFoldDB" id="A0A3S3UH26"/>
<protein>
    <submittedName>
        <fullName evidence="1">Molybdenum Cofactor Synthesis C</fullName>
    </submittedName>
</protein>
<dbReference type="Gene3D" id="3.20.20.70">
    <property type="entry name" value="Aldolase class I"/>
    <property type="match status" value="1"/>
</dbReference>
<evidence type="ECO:0000313" key="1">
    <source>
        <dbReference type="EMBL" id="RWX50305.1"/>
    </source>
</evidence>
<dbReference type="Proteomes" id="UP000287615">
    <property type="component" value="Unassembled WGS sequence"/>
</dbReference>
<dbReference type="InterPro" id="IPR013785">
    <property type="entry name" value="Aldolase_TIM"/>
</dbReference>